<evidence type="ECO:0008006" key="3">
    <source>
        <dbReference type="Google" id="ProtNLM"/>
    </source>
</evidence>
<name>A0A563VLX2_9CYAN</name>
<gene>
    <name evidence="1" type="ORF">H1P_150014</name>
</gene>
<keyword evidence="2" id="KW-1185">Reference proteome</keyword>
<dbReference type="EMBL" id="CAACVJ010000057">
    <property type="protein sequence ID" value="VEP12450.1"/>
    <property type="molecule type" value="Genomic_DNA"/>
</dbReference>
<evidence type="ECO:0000313" key="2">
    <source>
        <dbReference type="Proteomes" id="UP000320055"/>
    </source>
</evidence>
<reference evidence="1 2" key="1">
    <citation type="submission" date="2019-01" db="EMBL/GenBank/DDBJ databases">
        <authorList>
            <person name="Brito A."/>
        </authorList>
    </citation>
    <scope>NUCLEOTIDE SEQUENCE [LARGE SCALE GENOMIC DNA]</scope>
    <source>
        <strain evidence="1">1</strain>
    </source>
</reference>
<accession>A0A563VLX2</accession>
<organism evidence="1 2">
    <name type="scientific">Hyella patelloides LEGE 07179</name>
    <dbReference type="NCBI Taxonomy" id="945734"/>
    <lineage>
        <taxon>Bacteria</taxon>
        <taxon>Bacillati</taxon>
        <taxon>Cyanobacteriota</taxon>
        <taxon>Cyanophyceae</taxon>
        <taxon>Pleurocapsales</taxon>
        <taxon>Hyellaceae</taxon>
        <taxon>Hyella</taxon>
    </lineage>
</organism>
<sequence>MGKDQTQKLERTNGIVRQQAGRWHRRQNKFAKVWEQTEGTVRLVVSYFNWIWVHSRKKNTAAMRTGLASAPWSWNDLITYPTLC</sequence>
<evidence type="ECO:0000313" key="1">
    <source>
        <dbReference type="EMBL" id="VEP12450.1"/>
    </source>
</evidence>
<dbReference type="Proteomes" id="UP000320055">
    <property type="component" value="Unassembled WGS sequence"/>
</dbReference>
<proteinExistence type="predicted"/>
<dbReference type="AlphaFoldDB" id="A0A563VLX2"/>
<protein>
    <recommendedName>
        <fullName evidence="3">Transposase</fullName>
    </recommendedName>
</protein>